<organism evidence="1 2">
    <name type="scientific">Taklimakanibacter albus</name>
    <dbReference type="NCBI Taxonomy" id="2800327"/>
    <lineage>
        <taxon>Bacteria</taxon>
        <taxon>Pseudomonadati</taxon>
        <taxon>Pseudomonadota</taxon>
        <taxon>Alphaproteobacteria</taxon>
        <taxon>Hyphomicrobiales</taxon>
        <taxon>Aestuariivirgaceae</taxon>
        <taxon>Taklimakanibacter</taxon>
    </lineage>
</organism>
<gene>
    <name evidence="1" type="ORF">JHL16_14465</name>
</gene>
<dbReference type="Proteomes" id="UP000616151">
    <property type="component" value="Unassembled WGS sequence"/>
</dbReference>
<proteinExistence type="predicted"/>
<sequence>MRNGTTTEKVYILHHVREDDEYGDDAKLIGVYRTEEKAKEAIERLSPRPGFHDYPEGFQIDPYELDEDNWTEGFGFITSGDEALETDR</sequence>
<name>A0ACC5R4L8_9HYPH</name>
<reference evidence="1" key="1">
    <citation type="submission" date="2021-01" db="EMBL/GenBank/DDBJ databases">
        <authorList>
            <person name="Sun Q."/>
        </authorList>
    </citation>
    <scope>NUCLEOTIDE SEQUENCE</scope>
    <source>
        <strain evidence="1">YIM B02566</strain>
    </source>
</reference>
<evidence type="ECO:0000313" key="1">
    <source>
        <dbReference type="EMBL" id="MBK1867558.1"/>
    </source>
</evidence>
<dbReference type="EMBL" id="JAENHL010000007">
    <property type="protein sequence ID" value="MBK1867558.1"/>
    <property type="molecule type" value="Genomic_DNA"/>
</dbReference>
<comment type="caution">
    <text evidence="1">The sequence shown here is derived from an EMBL/GenBank/DDBJ whole genome shotgun (WGS) entry which is preliminary data.</text>
</comment>
<accession>A0ACC5R4L8</accession>
<protein>
    <submittedName>
        <fullName evidence="1">Uncharacterized protein</fullName>
    </submittedName>
</protein>
<keyword evidence="2" id="KW-1185">Reference proteome</keyword>
<evidence type="ECO:0000313" key="2">
    <source>
        <dbReference type="Proteomes" id="UP000616151"/>
    </source>
</evidence>